<dbReference type="EMBL" id="QGDT01000010">
    <property type="protein sequence ID" value="PWJ56691.1"/>
    <property type="molecule type" value="Genomic_DNA"/>
</dbReference>
<dbReference type="GO" id="GO:0009279">
    <property type="term" value="C:cell outer membrane"/>
    <property type="evidence" value="ECO:0007669"/>
    <property type="project" value="UniProtKB-SubCell"/>
</dbReference>
<dbReference type="Gene3D" id="2.170.130.10">
    <property type="entry name" value="TonB-dependent receptor, plug domain"/>
    <property type="match status" value="1"/>
</dbReference>
<dbReference type="InterPro" id="IPR041700">
    <property type="entry name" value="OMP_b-brl_3"/>
</dbReference>
<dbReference type="PANTHER" id="PTHR40980:SF4">
    <property type="entry name" value="TONB-DEPENDENT RECEPTOR-LIKE BETA-BARREL DOMAIN-CONTAINING PROTEIN"/>
    <property type="match status" value="1"/>
</dbReference>
<dbReference type="InterPro" id="IPR008969">
    <property type="entry name" value="CarboxyPept-like_regulatory"/>
</dbReference>
<dbReference type="AlphaFoldDB" id="A0A316AGF1"/>
<evidence type="ECO:0000259" key="5">
    <source>
        <dbReference type="Pfam" id="PF07715"/>
    </source>
</evidence>
<dbReference type="InterPro" id="IPR012910">
    <property type="entry name" value="Plug_dom"/>
</dbReference>
<dbReference type="Pfam" id="PF14905">
    <property type="entry name" value="OMP_b-brl_3"/>
    <property type="match status" value="1"/>
</dbReference>
<dbReference type="InterPro" id="IPR036942">
    <property type="entry name" value="Beta-barrel_TonB_sf"/>
</dbReference>
<feature type="domain" description="TonB-dependent receptor plug" evidence="5">
    <location>
        <begin position="147"/>
        <end position="224"/>
    </location>
</feature>
<protein>
    <submittedName>
        <fullName evidence="7">Outer membrane receptor protein involved in Fe transport</fullName>
    </submittedName>
</protein>
<name>A0A316AGF1_9BACT</name>
<gene>
    <name evidence="7" type="ORF">CLV98_1102</name>
</gene>
<accession>A0A316AGF1</accession>
<organism evidence="7 8">
    <name type="scientific">Dyadobacter jejuensis</name>
    <dbReference type="NCBI Taxonomy" id="1082580"/>
    <lineage>
        <taxon>Bacteria</taxon>
        <taxon>Pseudomonadati</taxon>
        <taxon>Bacteroidota</taxon>
        <taxon>Cytophagia</taxon>
        <taxon>Cytophagales</taxon>
        <taxon>Spirosomataceae</taxon>
        <taxon>Dyadobacter</taxon>
    </lineage>
</organism>
<evidence type="ECO:0000313" key="7">
    <source>
        <dbReference type="EMBL" id="PWJ56691.1"/>
    </source>
</evidence>
<reference evidence="7 8" key="1">
    <citation type="submission" date="2018-03" db="EMBL/GenBank/DDBJ databases">
        <title>Genomic Encyclopedia of Archaeal and Bacterial Type Strains, Phase II (KMG-II): from individual species to whole genera.</title>
        <authorList>
            <person name="Goeker M."/>
        </authorList>
    </citation>
    <scope>NUCLEOTIDE SEQUENCE [LARGE SCALE GENOMIC DNA]</scope>
    <source>
        <strain evidence="7 8">DSM 100346</strain>
    </source>
</reference>
<dbReference type="Gene3D" id="2.60.40.1120">
    <property type="entry name" value="Carboxypeptidase-like, regulatory domain"/>
    <property type="match status" value="1"/>
</dbReference>
<sequence>MKQIITIFLFTLLVGSVTAQSVRVTLSGKVVSHQNQSAMSYVNIALFRNTTQDFVVGSISDERGQFVLTDVAPGTYQIRISYLGFLPKTQELVIGNLSPYLNLGTFAMEEDPNRLEEVTITGRQPDGVSAKMDKKVYDLGENISQIGGSVLDAMKNLPGVTLEQDGKVSLRGSDKVAVLIDGRQTAITGFGNQTGLDNLPASSIERIEIINNPSAKFDANGNAGIINIIYKKNKDEGFNGKIGLTAGLGALWIKKQNLPEVGKQYQNTPKINPSLSLNYKKNRVNWFLQGDYLHTPTLNKNEFVDRTYDDGTIVRQQTRRNRDTNFSTLKTGLDWSPTDKDLFSLSGLFSREKILDHGEEPFYNKDLTVRNRLWTFLEDELKTTATASASYQHKYQQPGRLLTIGLNYTFHREDEKYFFKNTLPDSFGEDAFKLLSDEHVGDLTVDYVQPMRYGRVEGGLKLRRRYIPTNMQFFPGANSPIDSLAGGWANYNETIPAVYGNYVYENQRIELEAGMRFEFVDLRYTVNPSHPTYKSNGYTYSQPFPNLRFAYKFDDHNKLSIFYNRRVDRPNEVDIRIFPKYDDAEIIKIGNPALSPQFTSTIETGYKSNWEKGYFYSALYYKFTNHTITRIGTIVPGSTIIYNIFQNAGNSSSTGVELLAQHQLASWLDLSLNVNVYRNNISAFTVQNLYPIESMYTAAAQSTWSGNGKLIGNFKFKSGISLQLSALYMAPDVVPQGRTGSRYGVDMGAKKQLPKGDIFLNASDLFNTMVTRRTVIGDGFHYTSNDYYETQVIRIGYHYKF</sequence>
<evidence type="ECO:0000256" key="2">
    <source>
        <dbReference type="ARBA" id="ARBA00023136"/>
    </source>
</evidence>
<keyword evidence="8" id="KW-1185">Reference proteome</keyword>
<keyword evidence="3" id="KW-0998">Cell outer membrane</keyword>
<dbReference type="Proteomes" id="UP000245880">
    <property type="component" value="Unassembled WGS sequence"/>
</dbReference>
<dbReference type="SUPFAM" id="SSF56935">
    <property type="entry name" value="Porins"/>
    <property type="match status" value="1"/>
</dbReference>
<feature type="chain" id="PRO_5016362242" evidence="4">
    <location>
        <begin position="20"/>
        <end position="801"/>
    </location>
</feature>
<dbReference type="OrthoDB" id="905812at2"/>
<keyword evidence="7" id="KW-0675">Receptor</keyword>
<dbReference type="SUPFAM" id="SSF49464">
    <property type="entry name" value="Carboxypeptidase regulatory domain-like"/>
    <property type="match status" value="1"/>
</dbReference>
<dbReference type="PANTHER" id="PTHR40980">
    <property type="entry name" value="PLUG DOMAIN-CONTAINING PROTEIN"/>
    <property type="match status" value="1"/>
</dbReference>
<dbReference type="Pfam" id="PF13620">
    <property type="entry name" value="CarboxypepD_reg"/>
    <property type="match status" value="1"/>
</dbReference>
<dbReference type="Gene3D" id="2.40.170.20">
    <property type="entry name" value="TonB-dependent receptor, beta-barrel domain"/>
    <property type="match status" value="1"/>
</dbReference>
<evidence type="ECO:0000256" key="1">
    <source>
        <dbReference type="ARBA" id="ARBA00004442"/>
    </source>
</evidence>
<keyword evidence="4" id="KW-0732">Signal</keyword>
<proteinExistence type="predicted"/>
<comment type="caution">
    <text evidence="7">The sequence shown here is derived from an EMBL/GenBank/DDBJ whole genome shotgun (WGS) entry which is preliminary data.</text>
</comment>
<comment type="subcellular location">
    <subcellularLocation>
        <location evidence="1">Cell outer membrane</location>
    </subcellularLocation>
</comment>
<dbReference type="RefSeq" id="WP_109676014.1">
    <property type="nucleotide sequence ID" value="NZ_QGDT01000010.1"/>
</dbReference>
<evidence type="ECO:0000256" key="4">
    <source>
        <dbReference type="SAM" id="SignalP"/>
    </source>
</evidence>
<evidence type="ECO:0000259" key="6">
    <source>
        <dbReference type="Pfam" id="PF14905"/>
    </source>
</evidence>
<evidence type="ECO:0000256" key="3">
    <source>
        <dbReference type="ARBA" id="ARBA00023237"/>
    </source>
</evidence>
<dbReference type="Pfam" id="PF07715">
    <property type="entry name" value="Plug"/>
    <property type="match status" value="1"/>
</dbReference>
<feature type="domain" description="Outer membrane protein beta-barrel" evidence="6">
    <location>
        <begin position="393"/>
        <end position="799"/>
    </location>
</feature>
<dbReference type="InterPro" id="IPR037066">
    <property type="entry name" value="Plug_dom_sf"/>
</dbReference>
<evidence type="ECO:0000313" key="8">
    <source>
        <dbReference type="Proteomes" id="UP000245880"/>
    </source>
</evidence>
<keyword evidence="2" id="KW-0472">Membrane</keyword>
<feature type="signal peptide" evidence="4">
    <location>
        <begin position="1"/>
        <end position="19"/>
    </location>
</feature>